<organism evidence="2 3">
    <name type="scientific">Armillaria gallica</name>
    <name type="common">Bulbous honey fungus</name>
    <name type="synonym">Armillaria bulbosa</name>
    <dbReference type="NCBI Taxonomy" id="47427"/>
    <lineage>
        <taxon>Eukaryota</taxon>
        <taxon>Fungi</taxon>
        <taxon>Dikarya</taxon>
        <taxon>Basidiomycota</taxon>
        <taxon>Agaricomycotina</taxon>
        <taxon>Agaricomycetes</taxon>
        <taxon>Agaricomycetidae</taxon>
        <taxon>Agaricales</taxon>
        <taxon>Marasmiineae</taxon>
        <taxon>Physalacriaceae</taxon>
        <taxon>Armillaria</taxon>
    </lineage>
</organism>
<dbReference type="EMBL" id="KZ293656">
    <property type="protein sequence ID" value="PBK93583.1"/>
    <property type="molecule type" value="Genomic_DNA"/>
</dbReference>
<evidence type="ECO:0000313" key="3">
    <source>
        <dbReference type="Proteomes" id="UP000217790"/>
    </source>
</evidence>
<dbReference type="InParanoid" id="A0A2H3DZ49"/>
<keyword evidence="3" id="KW-1185">Reference proteome</keyword>
<proteinExistence type="predicted"/>
<sequence>MARCSQYKTMPNIRATMKAPSLLGRNNEDRTPHTIQYTSMRAEMPNRSNVKSTHM</sequence>
<feature type="non-terminal residue" evidence="2">
    <location>
        <position position="55"/>
    </location>
</feature>
<reference evidence="3" key="1">
    <citation type="journal article" date="2017" name="Nat. Ecol. Evol.">
        <title>Genome expansion and lineage-specific genetic innovations in the forest pathogenic fungi Armillaria.</title>
        <authorList>
            <person name="Sipos G."/>
            <person name="Prasanna A.N."/>
            <person name="Walter M.C."/>
            <person name="O'Connor E."/>
            <person name="Balint B."/>
            <person name="Krizsan K."/>
            <person name="Kiss B."/>
            <person name="Hess J."/>
            <person name="Varga T."/>
            <person name="Slot J."/>
            <person name="Riley R."/>
            <person name="Boka B."/>
            <person name="Rigling D."/>
            <person name="Barry K."/>
            <person name="Lee J."/>
            <person name="Mihaltcheva S."/>
            <person name="LaButti K."/>
            <person name="Lipzen A."/>
            <person name="Waldron R."/>
            <person name="Moloney N.M."/>
            <person name="Sperisen C."/>
            <person name="Kredics L."/>
            <person name="Vagvoelgyi C."/>
            <person name="Patrignani A."/>
            <person name="Fitzpatrick D."/>
            <person name="Nagy I."/>
            <person name="Doyle S."/>
            <person name="Anderson J.B."/>
            <person name="Grigoriev I.V."/>
            <person name="Gueldener U."/>
            <person name="Muensterkoetter M."/>
            <person name="Nagy L.G."/>
        </authorList>
    </citation>
    <scope>NUCLEOTIDE SEQUENCE [LARGE SCALE GENOMIC DNA]</scope>
    <source>
        <strain evidence="3">Ar21-2</strain>
    </source>
</reference>
<gene>
    <name evidence="2" type="ORF">ARMGADRAFT_1012414</name>
</gene>
<dbReference type="Proteomes" id="UP000217790">
    <property type="component" value="Unassembled WGS sequence"/>
</dbReference>
<protein>
    <submittedName>
        <fullName evidence="2">Uncharacterized protein</fullName>
    </submittedName>
</protein>
<accession>A0A2H3DZ49</accession>
<name>A0A2H3DZ49_ARMGA</name>
<feature type="compositionally biased region" description="Polar residues" evidence="1">
    <location>
        <begin position="46"/>
        <end position="55"/>
    </location>
</feature>
<dbReference type="AlphaFoldDB" id="A0A2H3DZ49"/>
<feature type="region of interest" description="Disordered" evidence="1">
    <location>
        <begin position="1"/>
        <end position="55"/>
    </location>
</feature>
<evidence type="ECO:0000256" key="1">
    <source>
        <dbReference type="SAM" id="MobiDB-lite"/>
    </source>
</evidence>
<evidence type="ECO:0000313" key="2">
    <source>
        <dbReference type="EMBL" id="PBK93583.1"/>
    </source>
</evidence>